<evidence type="ECO:0000256" key="1">
    <source>
        <dbReference type="SAM" id="MobiDB-lite"/>
    </source>
</evidence>
<dbReference type="EMBL" id="JBJKBG010000002">
    <property type="protein sequence ID" value="KAL3748757.1"/>
    <property type="molecule type" value="Genomic_DNA"/>
</dbReference>
<evidence type="ECO:0000313" key="3">
    <source>
        <dbReference type="Proteomes" id="UP001634007"/>
    </source>
</evidence>
<dbReference type="AlphaFoldDB" id="A0ABD3LB15"/>
<protein>
    <submittedName>
        <fullName evidence="2">Uncharacterized protein</fullName>
    </submittedName>
</protein>
<accession>A0ABD3LB15</accession>
<keyword evidence="3" id="KW-1185">Reference proteome</keyword>
<organism evidence="2 3">
    <name type="scientific">Eucalyptus globulus</name>
    <name type="common">Tasmanian blue gum</name>
    <dbReference type="NCBI Taxonomy" id="34317"/>
    <lineage>
        <taxon>Eukaryota</taxon>
        <taxon>Viridiplantae</taxon>
        <taxon>Streptophyta</taxon>
        <taxon>Embryophyta</taxon>
        <taxon>Tracheophyta</taxon>
        <taxon>Spermatophyta</taxon>
        <taxon>Magnoliopsida</taxon>
        <taxon>eudicotyledons</taxon>
        <taxon>Gunneridae</taxon>
        <taxon>Pentapetalae</taxon>
        <taxon>rosids</taxon>
        <taxon>malvids</taxon>
        <taxon>Myrtales</taxon>
        <taxon>Myrtaceae</taxon>
        <taxon>Myrtoideae</taxon>
        <taxon>Eucalypteae</taxon>
        <taxon>Eucalyptus</taxon>
    </lineage>
</organism>
<proteinExistence type="predicted"/>
<evidence type="ECO:0000313" key="2">
    <source>
        <dbReference type="EMBL" id="KAL3748757.1"/>
    </source>
</evidence>
<name>A0ABD3LB15_EUCGL</name>
<gene>
    <name evidence="2" type="ORF">ACJRO7_009919</name>
</gene>
<reference evidence="2 3" key="1">
    <citation type="submission" date="2024-11" db="EMBL/GenBank/DDBJ databases">
        <title>Chromosome-level genome assembly of Eucalyptus globulus Labill. provides insights into its genome evolution.</title>
        <authorList>
            <person name="Li X."/>
        </authorList>
    </citation>
    <scope>NUCLEOTIDE SEQUENCE [LARGE SCALE GENOMIC DNA]</scope>
    <source>
        <strain evidence="2">CL2024</strain>
        <tissue evidence="2">Fresh tender leaves</tissue>
    </source>
</reference>
<feature type="region of interest" description="Disordered" evidence="1">
    <location>
        <begin position="74"/>
        <end position="94"/>
    </location>
</feature>
<dbReference type="Proteomes" id="UP001634007">
    <property type="component" value="Unassembled WGS sequence"/>
</dbReference>
<comment type="caution">
    <text evidence="2">The sequence shown here is derived from an EMBL/GenBank/DDBJ whole genome shotgun (WGS) entry which is preliminary data.</text>
</comment>
<sequence length="94" mass="10217">MGSHIQKQHSEGAKRCDVDAFCPGLVLAKHPKTPLLAAAHHLACQVKDSIHVSFFSLMLLRLSLSWACITEFASPSDPSWSTPAHGPDHQSFPS</sequence>